<comment type="caution">
    <text evidence="1">The sequence shown here is derived from an EMBL/GenBank/DDBJ whole genome shotgun (WGS) entry which is preliminary data.</text>
</comment>
<gene>
    <name evidence="1" type="ORF">C7S10_01540</name>
</gene>
<accession>A0A2R7Z1H4</accession>
<name>A0A2R7Z1H4_9ACTN</name>
<evidence type="ECO:0000313" key="1">
    <source>
        <dbReference type="EMBL" id="PUA82460.1"/>
    </source>
</evidence>
<keyword evidence="2" id="KW-1185">Reference proteome</keyword>
<protein>
    <submittedName>
        <fullName evidence="1">Uncharacterized protein</fullName>
    </submittedName>
</protein>
<sequence length="145" mass="15149">MVLFIVGLGSAIKYTPPPPPEPEPKIPPIVGMKTDPTALTVAVNGQLLSTGSALPAPARGAVCDAIRARTRSLRGERAALVLVFGGAGDVTSGQNVARSVAGQLGCADDKIFRGKVPTRAFWDGSLPLGQARLEIFLFLREGDRS</sequence>
<organism evidence="1 2">
    <name type="scientific">Nocardioides currus</name>
    <dbReference type="NCBI Taxonomy" id="2133958"/>
    <lineage>
        <taxon>Bacteria</taxon>
        <taxon>Bacillati</taxon>
        <taxon>Actinomycetota</taxon>
        <taxon>Actinomycetes</taxon>
        <taxon>Propionibacteriales</taxon>
        <taxon>Nocardioidaceae</taxon>
        <taxon>Nocardioides</taxon>
    </lineage>
</organism>
<dbReference type="AlphaFoldDB" id="A0A2R7Z1H4"/>
<evidence type="ECO:0000313" key="2">
    <source>
        <dbReference type="Proteomes" id="UP000244867"/>
    </source>
</evidence>
<proteinExistence type="predicted"/>
<dbReference type="Proteomes" id="UP000244867">
    <property type="component" value="Unassembled WGS sequence"/>
</dbReference>
<dbReference type="OrthoDB" id="9897725at2"/>
<dbReference type="EMBL" id="PYXZ01000001">
    <property type="protein sequence ID" value="PUA82460.1"/>
    <property type="molecule type" value="Genomic_DNA"/>
</dbReference>
<reference evidence="1 2" key="1">
    <citation type="submission" date="2018-03" db="EMBL/GenBank/DDBJ databases">
        <authorList>
            <person name="Keele B.F."/>
        </authorList>
    </citation>
    <scope>NUCLEOTIDE SEQUENCE [LARGE SCALE GENOMIC DNA]</scope>
    <source>
        <strain evidence="1 2">IB-3</strain>
    </source>
</reference>